<reference evidence="2 3" key="1">
    <citation type="journal article" date="2014" name="Nature">
        <title>Sequential evolution of bacterial morphology by co-option of a developmental regulator.</title>
        <authorList>
            <person name="Jiang C."/>
            <person name="Brown P.J."/>
            <person name="Ducret A."/>
            <person name="Brun Y.V."/>
        </authorList>
    </citation>
    <scope>NUCLEOTIDE SEQUENCE [LARGE SCALE GENOMIC DNA]</scope>
    <source>
        <strain evidence="2 3">DSM 16100</strain>
    </source>
</reference>
<organism evidence="2 3">
    <name type="scientific">Asticcacaulis benevestitus DSM 16100 = ATCC BAA-896</name>
    <dbReference type="NCBI Taxonomy" id="1121022"/>
    <lineage>
        <taxon>Bacteria</taxon>
        <taxon>Pseudomonadati</taxon>
        <taxon>Pseudomonadota</taxon>
        <taxon>Alphaproteobacteria</taxon>
        <taxon>Caulobacterales</taxon>
        <taxon>Caulobacteraceae</taxon>
        <taxon>Asticcacaulis</taxon>
    </lineage>
</organism>
<accession>V4PAM4</accession>
<feature type="region of interest" description="Disordered" evidence="1">
    <location>
        <begin position="111"/>
        <end position="133"/>
    </location>
</feature>
<dbReference type="eggNOG" id="COG1216">
    <property type="taxonomic scope" value="Bacteria"/>
</dbReference>
<evidence type="ECO:0000313" key="3">
    <source>
        <dbReference type="Proteomes" id="UP000017837"/>
    </source>
</evidence>
<gene>
    <name evidence="2" type="ORF">ABENE_10960</name>
</gene>
<evidence type="ECO:0000313" key="2">
    <source>
        <dbReference type="EMBL" id="ESQ90962.1"/>
    </source>
</evidence>
<dbReference type="AlphaFoldDB" id="V4PAM4"/>
<name>V4PAM4_9CAUL</name>
<dbReference type="EMBL" id="AWGB01000020">
    <property type="protein sequence ID" value="ESQ90962.1"/>
    <property type="molecule type" value="Genomic_DNA"/>
</dbReference>
<protein>
    <submittedName>
        <fullName evidence="2">Uncharacterized protein</fullName>
    </submittedName>
</protein>
<evidence type="ECO:0000256" key="1">
    <source>
        <dbReference type="SAM" id="MobiDB-lite"/>
    </source>
</evidence>
<proteinExistence type="predicted"/>
<comment type="caution">
    <text evidence="2">The sequence shown here is derived from an EMBL/GenBank/DDBJ whole genome shotgun (WGS) entry which is preliminary data.</text>
</comment>
<sequence>MNRCLDLFRRKPNVPQPGFLPDPLNWQEDAKRTEACVKASNLFDADWYLTRYHDVRAAGVDPLQHFLRHGGSERRNPSTRFDTEAYLRLYPDAVKGHPLLHYLRYRKERNLHAPRGRGKPGAAPTGPIPSGRVCRSVPERSVQYVV</sequence>
<dbReference type="Proteomes" id="UP000017837">
    <property type="component" value="Unassembled WGS sequence"/>
</dbReference>
<keyword evidence="3" id="KW-1185">Reference proteome</keyword>